<accession>A0ABD2NVH0</accession>
<name>A0ABD2NVH0_9CUCU</name>
<dbReference type="AlphaFoldDB" id="A0ABD2NVH0"/>
<reference evidence="2 3" key="1">
    <citation type="journal article" date="2021" name="BMC Biol.">
        <title>Horizontally acquired antibacterial genes associated with adaptive radiation of ladybird beetles.</title>
        <authorList>
            <person name="Li H.S."/>
            <person name="Tang X.F."/>
            <person name="Huang Y.H."/>
            <person name="Xu Z.Y."/>
            <person name="Chen M.L."/>
            <person name="Du X.Y."/>
            <person name="Qiu B.Y."/>
            <person name="Chen P.T."/>
            <person name="Zhang W."/>
            <person name="Slipinski A."/>
            <person name="Escalona H.E."/>
            <person name="Waterhouse R.M."/>
            <person name="Zwick A."/>
            <person name="Pang H."/>
        </authorList>
    </citation>
    <scope>NUCLEOTIDE SEQUENCE [LARGE SCALE GENOMIC DNA]</scope>
    <source>
        <strain evidence="2">SYSU2018</strain>
    </source>
</reference>
<organism evidence="2 3">
    <name type="scientific">Cryptolaemus montrouzieri</name>
    <dbReference type="NCBI Taxonomy" id="559131"/>
    <lineage>
        <taxon>Eukaryota</taxon>
        <taxon>Metazoa</taxon>
        <taxon>Ecdysozoa</taxon>
        <taxon>Arthropoda</taxon>
        <taxon>Hexapoda</taxon>
        <taxon>Insecta</taxon>
        <taxon>Pterygota</taxon>
        <taxon>Neoptera</taxon>
        <taxon>Endopterygota</taxon>
        <taxon>Coleoptera</taxon>
        <taxon>Polyphaga</taxon>
        <taxon>Cucujiformia</taxon>
        <taxon>Coccinelloidea</taxon>
        <taxon>Coccinellidae</taxon>
        <taxon>Scymninae</taxon>
        <taxon>Scymnini</taxon>
        <taxon>Cryptolaemus</taxon>
    </lineage>
</organism>
<dbReference type="EMBL" id="JABFTP020000144">
    <property type="protein sequence ID" value="KAL3282625.1"/>
    <property type="molecule type" value="Genomic_DNA"/>
</dbReference>
<gene>
    <name evidence="2" type="ORF">HHI36_005800</name>
</gene>
<comment type="caution">
    <text evidence="2">The sequence shown here is derived from an EMBL/GenBank/DDBJ whole genome shotgun (WGS) entry which is preliminary data.</text>
</comment>
<keyword evidence="3" id="KW-1185">Reference proteome</keyword>
<evidence type="ECO:0000313" key="3">
    <source>
        <dbReference type="Proteomes" id="UP001516400"/>
    </source>
</evidence>
<feature type="region of interest" description="Disordered" evidence="1">
    <location>
        <begin position="15"/>
        <end position="35"/>
    </location>
</feature>
<evidence type="ECO:0000313" key="2">
    <source>
        <dbReference type="EMBL" id="KAL3282625.1"/>
    </source>
</evidence>
<dbReference type="Proteomes" id="UP001516400">
    <property type="component" value="Unassembled WGS sequence"/>
</dbReference>
<proteinExistence type="predicted"/>
<evidence type="ECO:0000256" key="1">
    <source>
        <dbReference type="SAM" id="MobiDB-lite"/>
    </source>
</evidence>
<sequence>MSNFDFRYPFSTSYMEHDQNEKKKKSKKRLKQDSIAYKRHRVKANARKRKFLNRMTPEQKETERLKDREYYQKKKAENKGASSKIAFRLLPQIGDVY</sequence>
<protein>
    <submittedName>
        <fullName evidence="2">Uncharacterized protein</fullName>
    </submittedName>
</protein>